<dbReference type="InterPro" id="IPR000383">
    <property type="entry name" value="Xaa-Pro-like_dom"/>
</dbReference>
<reference evidence="4 6" key="2">
    <citation type="submission" date="2019-04" db="EMBL/GenBank/DDBJ databases">
        <title>Genomic characterization of Staphylococcus petrasii strains.</title>
        <authorList>
            <person name="Vrbovska V."/>
            <person name="Kovarovic V."/>
            <person name="Maslanova I."/>
            <person name="Indrakova A."/>
            <person name="Petras P."/>
            <person name="Sedo O."/>
            <person name="Svec P."/>
            <person name="Fisarova L."/>
            <person name="Sedlacek I."/>
            <person name="Doskar J."/>
            <person name="Pantucek R."/>
        </authorList>
    </citation>
    <scope>NUCLEOTIDE SEQUENCE [LARGE SCALE GENOMIC DNA]</scope>
    <source>
        <strain evidence="4 6">P5404</strain>
    </source>
</reference>
<evidence type="ECO:0000313" key="3">
    <source>
        <dbReference type="EMBL" id="SUM42911.1"/>
    </source>
</evidence>
<dbReference type="PANTHER" id="PTHR43056:SF10">
    <property type="entry name" value="COCE_NOND FAMILY, PUTATIVE (AFU_ORTHOLOGUE AFUA_7G00600)-RELATED"/>
    <property type="match status" value="1"/>
</dbReference>
<dbReference type="Proteomes" id="UP000297598">
    <property type="component" value="Unassembled WGS sequence"/>
</dbReference>
<dbReference type="Pfam" id="PF08530">
    <property type="entry name" value="PepX_C"/>
    <property type="match status" value="1"/>
</dbReference>
<dbReference type="InterPro" id="IPR029058">
    <property type="entry name" value="AB_hydrolase_fold"/>
</dbReference>
<evidence type="ECO:0000256" key="1">
    <source>
        <dbReference type="ARBA" id="ARBA00022801"/>
    </source>
</evidence>
<evidence type="ECO:0000313" key="6">
    <source>
        <dbReference type="Proteomes" id="UP000297598"/>
    </source>
</evidence>
<dbReference type="NCBIfam" id="TIGR00976">
    <property type="entry name" value="CocE_NonD"/>
    <property type="match status" value="2"/>
</dbReference>
<dbReference type="SMART" id="SM00939">
    <property type="entry name" value="PepX_C"/>
    <property type="match status" value="1"/>
</dbReference>
<evidence type="ECO:0000313" key="5">
    <source>
        <dbReference type="Proteomes" id="UP000254047"/>
    </source>
</evidence>
<dbReference type="SUPFAM" id="SSF49785">
    <property type="entry name" value="Galactose-binding domain-like"/>
    <property type="match status" value="1"/>
</dbReference>
<evidence type="ECO:0000259" key="2">
    <source>
        <dbReference type="SMART" id="SM00939"/>
    </source>
</evidence>
<dbReference type="InterPro" id="IPR050585">
    <property type="entry name" value="Xaa-Pro_dipeptidyl-ppase/CocE"/>
</dbReference>
<dbReference type="Gene3D" id="2.60.120.260">
    <property type="entry name" value="Galactose-binding domain-like"/>
    <property type="match status" value="1"/>
</dbReference>
<keyword evidence="6" id="KW-1185">Reference proteome</keyword>
<dbReference type="Gene3D" id="3.40.50.1820">
    <property type="entry name" value="alpha/beta hydrolase"/>
    <property type="match status" value="1"/>
</dbReference>
<dbReference type="EC" id="3.1.1.84" evidence="3"/>
<dbReference type="EMBL" id="UHDO01000001">
    <property type="protein sequence ID" value="SUM42911.1"/>
    <property type="molecule type" value="Genomic_DNA"/>
</dbReference>
<dbReference type="AlphaFoldDB" id="A0A380FYP5"/>
<dbReference type="Pfam" id="PF02129">
    <property type="entry name" value="Peptidase_S15"/>
    <property type="match status" value="1"/>
</dbReference>
<dbReference type="Gene3D" id="1.10.3020.20">
    <property type="match status" value="1"/>
</dbReference>
<keyword evidence="1 3" id="KW-0378">Hydrolase</keyword>
<sequence>MINNNLGNPKLEVTNVEEVKEGLNHIVVDSVQYGNQEMIMEKDVPVTMKDGEILYVNVFRPNKDGQFPVVMSADTYGKDNKPKITNMGANWPTLGSIPTSSFTPEESPDPGFWVPNDYVVVKVALRGSAGSNGVLSPWSKREAGDYYEVIEWAAEQEWSNGNIGTNGVSYLAVTQWWVASLNPPHLKAMIPWEGLNDMYREVAFHGGMPDTGFFRFWIQGIFARWEDNPNIEDLIQAQKDHPLFDDFWKQRQAPLANITIPLLTCASWSTQGLHNRGSFEGFKQASSENKWLYVHGRKEWESYYARENLERQKEFFDYYLKEEDNDWLETPHVIYEVRDKFYRGQFKTAENFPLPNTNYQALYLNNSDMSLNDQSISTDTVASYNSESNEDELRYTYTFNQDTELVGNMKLKLWVASEEANDLDLFAGIKKLDCRGNEVHFPDFNHIEKGQVATGWLRASHRELDETKSTIAQPWHTHEHEHKVSPNEIVPVEIELLPSGTLFKKGESLVVVVKGNEIIKGNSTPLPNMKTRYEHEDTVNKGNHLVYTGGDYDSHLIIPVSE</sequence>
<protein>
    <submittedName>
        <fullName evidence="4">CocE/NonD family hydrolase</fullName>
    </submittedName>
    <submittedName>
        <fullName evidence="3">X-Pro dipeptidyl-peptidase (S15) family protein</fullName>
        <ecNumber evidence="3">3.1.1.84</ecNumber>
    </submittedName>
</protein>
<dbReference type="GO" id="GO:0008239">
    <property type="term" value="F:dipeptidyl-peptidase activity"/>
    <property type="evidence" value="ECO:0007669"/>
    <property type="project" value="InterPro"/>
</dbReference>
<name>A0A380FYP5_9STAP</name>
<organism evidence="3 5">
    <name type="scientific">Staphylococcus petrasii</name>
    <dbReference type="NCBI Taxonomy" id="1276936"/>
    <lineage>
        <taxon>Bacteria</taxon>
        <taxon>Bacillati</taxon>
        <taxon>Bacillota</taxon>
        <taxon>Bacilli</taxon>
        <taxon>Bacillales</taxon>
        <taxon>Staphylococcaceae</taxon>
        <taxon>Staphylococcus</taxon>
    </lineage>
</organism>
<dbReference type="InterPro" id="IPR013736">
    <property type="entry name" value="Xaa-Pro_dipept_C"/>
</dbReference>
<dbReference type="InterPro" id="IPR005674">
    <property type="entry name" value="CocE/Ser_esterase"/>
</dbReference>
<gene>
    <name evidence="3" type="primary">cocE</name>
    <name evidence="4" type="ORF">BJR09_04345</name>
    <name evidence="3" type="ORF">NCTC13830_00435</name>
</gene>
<dbReference type="EMBL" id="SRLS01000005">
    <property type="protein sequence ID" value="TGE18165.1"/>
    <property type="molecule type" value="Genomic_DNA"/>
</dbReference>
<dbReference type="InterPro" id="IPR008979">
    <property type="entry name" value="Galactose-bd-like_sf"/>
</dbReference>
<proteinExistence type="predicted"/>
<dbReference type="PANTHER" id="PTHR43056">
    <property type="entry name" value="PEPTIDASE S9 PROLYL OLIGOPEPTIDASE"/>
    <property type="match status" value="1"/>
</dbReference>
<feature type="domain" description="Xaa-Pro dipeptidyl-peptidase C-terminal" evidence="2">
    <location>
        <begin position="313"/>
        <end position="557"/>
    </location>
</feature>
<dbReference type="SUPFAM" id="SSF53474">
    <property type="entry name" value="alpha/beta-Hydrolases"/>
    <property type="match status" value="1"/>
</dbReference>
<reference evidence="3 5" key="1">
    <citation type="submission" date="2018-06" db="EMBL/GenBank/DDBJ databases">
        <authorList>
            <consortium name="Pathogen Informatics"/>
            <person name="Doyle S."/>
        </authorList>
    </citation>
    <scope>NUCLEOTIDE SEQUENCE [LARGE SCALE GENOMIC DNA]</scope>
    <source>
        <strain evidence="3 5">NCTC13830</strain>
    </source>
</reference>
<evidence type="ECO:0000313" key="4">
    <source>
        <dbReference type="EMBL" id="TGE18165.1"/>
    </source>
</evidence>
<dbReference type="RefSeq" id="WP_103298081.1">
    <property type="nucleotide sequence ID" value="NZ_PPQT01000059.1"/>
</dbReference>
<dbReference type="Proteomes" id="UP000254047">
    <property type="component" value="Unassembled WGS sequence"/>
</dbReference>
<accession>A0A380FYP5</accession>
<dbReference type="OrthoDB" id="319764at2"/>